<feature type="binding site" evidence="2">
    <location>
        <position position="354"/>
    </location>
    <ligand>
        <name>Zn(2+)</name>
        <dbReference type="ChEBI" id="CHEBI:29105"/>
    </ligand>
</feature>
<evidence type="ECO:0000313" key="5">
    <source>
        <dbReference type="Proteomes" id="UP000784880"/>
    </source>
</evidence>
<evidence type="ECO:0000313" key="4">
    <source>
        <dbReference type="EMBL" id="MBU9713667.1"/>
    </source>
</evidence>
<dbReference type="PROSITE" id="PS50305">
    <property type="entry name" value="SIRTUIN"/>
    <property type="match status" value="1"/>
</dbReference>
<comment type="caution">
    <text evidence="4">The sequence shown here is derived from an EMBL/GenBank/DDBJ whole genome shotgun (WGS) entry which is preliminary data.</text>
</comment>
<reference evidence="4 5" key="1">
    <citation type="submission" date="2021-06" db="EMBL/GenBank/DDBJ databases">
        <title>Bacillus sp. RD4P76, an endophyte from a halophyte.</title>
        <authorList>
            <person name="Sun J.-Q."/>
        </authorList>
    </citation>
    <scope>NUCLEOTIDE SEQUENCE [LARGE SCALE GENOMIC DNA]</scope>
    <source>
        <strain evidence="4 5">CGMCC 1.15917</strain>
    </source>
</reference>
<keyword evidence="2" id="KW-0862">Zinc</keyword>
<dbReference type="CDD" id="cd01407">
    <property type="entry name" value="SIR2-fam"/>
    <property type="match status" value="1"/>
</dbReference>
<keyword evidence="5" id="KW-1185">Reference proteome</keyword>
<evidence type="ECO:0000259" key="3">
    <source>
        <dbReference type="PROSITE" id="PS50305"/>
    </source>
</evidence>
<dbReference type="RefSeq" id="WP_217067818.1">
    <property type="nucleotide sequence ID" value="NZ_JAHQCS010000147.1"/>
</dbReference>
<name>A0ABS6JJ42_9BACI</name>
<evidence type="ECO:0000256" key="1">
    <source>
        <dbReference type="ARBA" id="ARBA00012928"/>
    </source>
</evidence>
<feature type="active site" description="Proton acceptor" evidence="2">
    <location>
        <position position="343"/>
    </location>
</feature>
<protein>
    <recommendedName>
        <fullName evidence="1">protein acetyllysine N-acetyltransferase</fullName>
        <ecNumber evidence="1">2.3.1.286</ecNumber>
    </recommendedName>
</protein>
<accession>A0ABS6JJ42</accession>
<proteinExistence type="predicted"/>
<dbReference type="PANTHER" id="PTHR11085:SF4">
    <property type="entry name" value="NAD-DEPENDENT PROTEIN DEACYLASE"/>
    <property type="match status" value="1"/>
</dbReference>
<dbReference type="Proteomes" id="UP000784880">
    <property type="component" value="Unassembled WGS sequence"/>
</dbReference>
<feature type="domain" description="Deacetylase sirtuin-type" evidence="3">
    <location>
        <begin position="202"/>
        <end position="475"/>
    </location>
</feature>
<organism evidence="4 5">
    <name type="scientific">Evansella tamaricis</name>
    <dbReference type="NCBI Taxonomy" id="2069301"/>
    <lineage>
        <taxon>Bacteria</taxon>
        <taxon>Bacillati</taxon>
        <taxon>Bacillota</taxon>
        <taxon>Bacilli</taxon>
        <taxon>Bacillales</taxon>
        <taxon>Bacillaceae</taxon>
        <taxon>Evansella</taxon>
    </lineage>
</organism>
<dbReference type="EC" id="2.3.1.286" evidence="1"/>
<dbReference type="InterPro" id="IPR003000">
    <property type="entry name" value="Sirtuin"/>
</dbReference>
<keyword evidence="2" id="KW-0479">Metal-binding</keyword>
<feature type="binding site" evidence="2">
    <location>
        <position position="378"/>
    </location>
    <ligand>
        <name>Zn(2+)</name>
        <dbReference type="ChEBI" id="CHEBI:29105"/>
    </ligand>
</feature>
<dbReference type="InterPro" id="IPR050134">
    <property type="entry name" value="NAD-dep_sirtuin_deacylases"/>
</dbReference>
<gene>
    <name evidence="4" type="ORF">KS419_18210</name>
</gene>
<evidence type="ECO:0000256" key="2">
    <source>
        <dbReference type="PROSITE-ProRule" id="PRU00236"/>
    </source>
</evidence>
<feature type="binding site" evidence="2">
    <location>
        <position position="376"/>
    </location>
    <ligand>
        <name>Zn(2+)</name>
        <dbReference type="ChEBI" id="CHEBI:29105"/>
    </ligand>
</feature>
<dbReference type="Pfam" id="PF02146">
    <property type="entry name" value="SIR2"/>
    <property type="match status" value="1"/>
</dbReference>
<feature type="binding site" evidence="2">
    <location>
        <position position="351"/>
    </location>
    <ligand>
        <name>Zn(2+)</name>
        <dbReference type="ChEBI" id="CHEBI:29105"/>
    </ligand>
</feature>
<dbReference type="PANTHER" id="PTHR11085">
    <property type="entry name" value="NAD-DEPENDENT PROTEIN DEACYLASE SIRTUIN-5, MITOCHONDRIAL-RELATED"/>
    <property type="match status" value="1"/>
</dbReference>
<dbReference type="EMBL" id="JAHQCS010000147">
    <property type="protein sequence ID" value="MBU9713667.1"/>
    <property type="molecule type" value="Genomic_DNA"/>
</dbReference>
<sequence length="475" mass="53556">MKKKSLMVLEDFHQKDIKVGDRVPRFEGSYEILDMNYSNEHGEFILCEYIPGDDFGDVDVTPDFEAYGMPAKPLNPYEILGTISVPGYRNLMAGIGFFIKNTQTGVTEGVSFQEAFDRIFNEGAINATASKSRTGVFHSKLIDSTDELPSFDSHFWKIPAYFPTGELFAPLTKRAEYELKKGLKIAVRSLSQDVGSQFRYKKEISSESIRELKRLIQKSEKITVLTGAGISTLSGVPDYRSSVMGMWEKNPAILEQLNERTFQDSPEKFWSAVYKLLETTLTGVMPFQNHESLLAALDGIPTNSAHRFLKKLEKEFGKDVTVITQNVDGLHQSTGNERVIEFHGNIRQCICPRCDTIFNLTDVLKKVENKVSAPTCRCGTVLRPNVVFFEDAVKDLNSSRKAVEGSDLLLVVGTSLQVYPFNQLPYFKKKEAKVVYLNGEVEGNREEQFDLTIEGDILNAFWQLEKSLESQKGTH</sequence>
<dbReference type="InterPro" id="IPR026590">
    <property type="entry name" value="Ssirtuin_cat_dom"/>
</dbReference>